<dbReference type="EMBL" id="JAVKGS010000003">
    <property type="protein sequence ID" value="MDR5692489.1"/>
    <property type="molecule type" value="Genomic_DNA"/>
</dbReference>
<evidence type="ECO:0000313" key="9">
    <source>
        <dbReference type="Proteomes" id="UP001260072"/>
    </source>
</evidence>
<dbReference type="PANTHER" id="PTHR43620:SF7">
    <property type="entry name" value="GLYCEROPHOSPHODIESTER PHOSPHODIESTERASE GDPD5-RELATED"/>
    <property type="match status" value="1"/>
</dbReference>
<evidence type="ECO:0000256" key="5">
    <source>
        <dbReference type="ARBA" id="ARBA00022801"/>
    </source>
</evidence>
<dbReference type="Gene3D" id="3.20.20.190">
    <property type="entry name" value="Phosphatidylinositol (PI) phosphodiesterase"/>
    <property type="match status" value="1"/>
</dbReference>
<evidence type="ECO:0000256" key="4">
    <source>
        <dbReference type="ARBA" id="ARBA00022798"/>
    </source>
</evidence>
<dbReference type="SUPFAM" id="SSF51695">
    <property type="entry name" value="PLC-like phosphodiesterases"/>
    <property type="match status" value="1"/>
</dbReference>
<evidence type="ECO:0000256" key="6">
    <source>
        <dbReference type="ARBA" id="ARBA00047512"/>
    </source>
</evidence>
<comment type="similarity">
    <text evidence="1">Belongs to the glycerophosphoryl diester phosphodiesterase family.</text>
</comment>
<comment type="catalytic activity">
    <reaction evidence="6">
        <text>a sn-glycero-3-phosphodiester + H2O = an alcohol + sn-glycerol 3-phosphate + H(+)</text>
        <dbReference type="Rhea" id="RHEA:12969"/>
        <dbReference type="ChEBI" id="CHEBI:15377"/>
        <dbReference type="ChEBI" id="CHEBI:15378"/>
        <dbReference type="ChEBI" id="CHEBI:30879"/>
        <dbReference type="ChEBI" id="CHEBI:57597"/>
        <dbReference type="ChEBI" id="CHEBI:83408"/>
        <dbReference type="EC" id="3.1.4.46"/>
    </reaction>
</comment>
<dbReference type="Proteomes" id="UP001260072">
    <property type="component" value="Unassembled WGS sequence"/>
</dbReference>
<dbReference type="Pfam" id="PF03009">
    <property type="entry name" value="GDPD"/>
    <property type="match status" value="1"/>
</dbReference>
<dbReference type="RefSeq" id="WP_310520946.1">
    <property type="nucleotide sequence ID" value="NZ_BAABBS010000001.1"/>
</dbReference>
<name>A0ABU1FL59_9MICO</name>
<evidence type="ECO:0000256" key="1">
    <source>
        <dbReference type="ARBA" id="ARBA00007277"/>
    </source>
</evidence>
<protein>
    <recommendedName>
        <fullName evidence="2">glycerophosphodiester phosphodiesterase</fullName>
        <ecNumber evidence="2">3.1.4.46</ecNumber>
    </recommendedName>
</protein>
<evidence type="ECO:0000313" key="8">
    <source>
        <dbReference type="EMBL" id="MDR5692489.1"/>
    </source>
</evidence>
<dbReference type="PANTHER" id="PTHR43620">
    <property type="entry name" value="GLYCEROPHOSPHORYL DIESTER PHOSPHODIESTERASE"/>
    <property type="match status" value="1"/>
</dbReference>
<keyword evidence="9" id="KW-1185">Reference proteome</keyword>
<keyword evidence="3" id="KW-0732">Signal</keyword>
<dbReference type="InterPro" id="IPR030395">
    <property type="entry name" value="GP_PDE_dom"/>
</dbReference>
<keyword evidence="5" id="KW-0378">Hydrolase</keyword>
<evidence type="ECO:0000259" key="7">
    <source>
        <dbReference type="PROSITE" id="PS51704"/>
    </source>
</evidence>
<keyword evidence="4" id="KW-0319">Glycerol metabolism</keyword>
<evidence type="ECO:0000256" key="3">
    <source>
        <dbReference type="ARBA" id="ARBA00022729"/>
    </source>
</evidence>
<gene>
    <name evidence="8" type="ORF">RH861_10505</name>
</gene>
<sequence>MLPGPVEHPLVIGHRGAPGYRPEHTEAAYRLAFALGADAVEPDLVATRDGVLVLRHENEISGTTDVASRAEFASRRTTREIDGRALTGWFTEDFTWAELSTLRATERLGGIRPQSATFDGRYPVIRFRDLLRLLDAATEESRRNIRLVAEFKHATYFASLGLPLDELFAAELAAAGWSRGDDRLISEAFEPTLLDRLRDAGIGGTRVLLLEDRGAPWDLVAADGAAARTYDAFATASGLAGLAGVVDGVSVGKARLVGGPASSTDVAGAARRVRPDAPLRGSALVDAAHAAGLVVYTWTLRPENRFLAPPFRRGAARSAWGDWLGEFTRILRTGVDGVFLDHPDLGIEARRALAEA</sequence>
<evidence type="ECO:0000256" key="2">
    <source>
        <dbReference type="ARBA" id="ARBA00012247"/>
    </source>
</evidence>
<reference evidence="9" key="1">
    <citation type="submission" date="2023-07" db="EMBL/GenBank/DDBJ databases">
        <title>Description of three actinobacteria isolated from air of manufacturing shop in a pharmaceutical factory.</title>
        <authorList>
            <person name="Zhang D.-F."/>
        </authorList>
    </citation>
    <scope>NUCLEOTIDE SEQUENCE [LARGE SCALE GENOMIC DNA]</scope>
    <source>
        <strain evidence="9">CCTCC AB 2011122</strain>
    </source>
</reference>
<comment type="caution">
    <text evidence="8">The sequence shown here is derived from an EMBL/GenBank/DDBJ whole genome shotgun (WGS) entry which is preliminary data.</text>
</comment>
<organism evidence="8 9">
    <name type="scientific">Agromyces indicus</name>
    <dbReference type="NCBI Taxonomy" id="758919"/>
    <lineage>
        <taxon>Bacteria</taxon>
        <taxon>Bacillati</taxon>
        <taxon>Actinomycetota</taxon>
        <taxon>Actinomycetes</taxon>
        <taxon>Micrococcales</taxon>
        <taxon>Microbacteriaceae</taxon>
        <taxon>Agromyces</taxon>
    </lineage>
</organism>
<dbReference type="PROSITE" id="PS51704">
    <property type="entry name" value="GP_PDE"/>
    <property type="match status" value="1"/>
</dbReference>
<accession>A0ABU1FL59</accession>
<feature type="domain" description="GP-PDE" evidence="7">
    <location>
        <begin position="9"/>
        <end position="350"/>
    </location>
</feature>
<dbReference type="EC" id="3.1.4.46" evidence="2"/>
<dbReference type="InterPro" id="IPR017946">
    <property type="entry name" value="PLC-like_Pdiesterase_TIM-brl"/>
</dbReference>
<proteinExistence type="inferred from homology"/>